<evidence type="ECO:0000256" key="2">
    <source>
        <dbReference type="ARBA" id="ARBA00004236"/>
    </source>
</evidence>
<feature type="region of interest" description="Disordered" evidence="11">
    <location>
        <begin position="85"/>
        <end position="118"/>
    </location>
</feature>
<keyword evidence="10 12" id="KW-0472">Membrane</keyword>
<dbReference type="InterPro" id="IPR004358">
    <property type="entry name" value="Sig_transdc_His_kin-like_C"/>
</dbReference>
<dbReference type="PROSITE" id="PS50885">
    <property type="entry name" value="HAMP"/>
    <property type="match status" value="1"/>
</dbReference>
<evidence type="ECO:0000256" key="4">
    <source>
        <dbReference type="ARBA" id="ARBA00022553"/>
    </source>
</evidence>
<keyword evidence="16" id="KW-1185">Reference proteome</keyword>
<evidence type="ECO:0000256" key="5">
    <source>
        <dbReference type="ARBA" id="ARBA00022679"/>
    </source>
</evidence>
<evidence type="ECO:0000256" key="11">
    <source>
        <dbReference type="SAM" id="MobiDB-lite"/>
    </source>
</evidence>
<protein>
    <recommendedName>
        <fullName evidence="3">histidine kinase</fullName>
        <ecNumber evidence="3">2.7.13.3</ecNumber>
    </recommendedName>
</protein>
<dbReference type="CDD" id="cd00082">
    <property type="entry name" value="HisKA"/>
    <property type="match status" value="1"/>
</dbReference>
<evidence type="ECO:0000259" key="14">
    <source>
        <dbReference type="PROSITE" id="PS50885"/>
    </source>
</evidence>
<evidence type="ECO:0000256" key="12">
    <source>
        <dbReference type="SAM" id="Phobius"/>
    </source>
</evidence>
<dbReference type="InterPro" id="IPR050428">
    <property type="entry name" value="TCS_sensor_his_kinase"/>
</dbReference>
<dbReference type="EMBL" id="JBHTLX010000029">
    <property type="protein sequence ID" value="MFD1250797.1"/>
    <property type="molecule type" value="Genomic_DNA"/>
</dbReference>
<dbReference type="InterPro" id="IPR036890">
    <property type="entry name" value="HATPase_C_sf"/>
</dbReference>
<feature type="domain" description="Histidine kinase" evidence="13">
    <location>
        <begin position="248"/>
        <end position="456"/>
    </location>
</feature>
<dbReference type="Gene3D" id="3.30.565.10">
    <property type="entry name" value="Histidine kinase-like ATPase, C-terminal domain"/>
    <property type="match status" value="1"/>
</dbReference>
<comment type="catalytic activity">
    <reaction evidence="1">
        <text>ATP + protein L-histidine = ADP + protein N-phospho-L-histidine.</text>
        <dbReference type="EC" id="2.7.13.3"/>
    </reaction>
</comment>
<dbReference type="EC" id="2.7.13.3" evidence="3"/>
<dbReference type="InterPro" id="IPR003594">
    <property type="entry name" value="HATPase_dom"/>
</dbReference>
<keyword evidence="4" id="KW-0597">Phosphoprotein</keyword>
<dbReference type="GO" id="GO:0005524">
    <property type="term" value="F:ATP binding"/>
    <property type="evidence" value="ECO:0007669"/>
    <property type="project" value="UniProtKB-KW"/>
</dbReference>
<keyword evidence="5" id="KW-0808">Transferase</keyword>
<evidence type="ECO:0000256" key="3">
    <source>
        <dbReference type="ARBA" id="ARBA00012438"/>
    </source>
</evidence>
<evidence type="ECO:0000259" key="13">
    <source>
        <dbReference type="PROSITE" id="PS50109"/>
    </source>
</evidence>
<evidence type="ECO:0000256" key="1">
    <source>
        <dbReference type="ARBA" id="ARBA00000085"/>
    </source>
</evidence>
<keyword evidence="6 12" id="KW-0812">Transmembrane</keyword>
<feature type="domain" description="HAMP" evidence="14">
    <location>
        <begin position="188"/>
        <end position="240"/>
    </location>
</feature>
<feature type="transmembrane region" description="Helical" evidence="12">
    <location>
        <begin position="165"/>
        <end position="186"/>
    </location>
</feature>
<evidence type="ECO:0000256" key="8">
    <source>
        <dbReference type="ARBA" id="ARBA00022989"/>
    </source>
</evidence>
<dbReference type="PANTHER" id="PTHR45436">
    <property type="entry name" value="SENSOR HISTIDINE KINASE YKOH"/>
    <property type="match status" value="1"/>
</dbReference>
<keyword evidence="8 12" id="KW-1133">Transmembrane helix</keyword>
<keyword evidence="7" id="KW-0418">Kinase</keyword>
<dbReference type="Pfam" id="PF02518">
    <property type="entry name" value="HATPase_c"/>
    <property type="match status" value="1"/>
</dbReference>
<reference evidence="16" key="1">
    <citation type="journal article" date="2019" name="Int. J. Syst. Evol. Microbiol.">
        <title>The Global Catalogue of Microorganisms (GCM) 10K type strain sequencing project: providing services to taxonomists for standard genome sequencing and annotation.</title>
        <authorList>
            <consortium name="The Broad Institute Genomics Platform"/>
            <consortium name="The Broad Institute Genome Sequencing Center for Infectious Disease"/>
            <person name="Wu L."/>
            <person name="Ma J."/>
        </authorList>
    </citation>
    <scope>NUCLEOTIDE SEQUENCE [LARGE SCALE GENOMIC DNA]</scope>
    <source>
        <strain evidence="16">CCUG 52478</strain>
    </source>
</reference>
<evidence type="ECO:0000313" key="15">
    <source>
        <dbReference type="EMBL" id="MFD1250797.1"/>
    </source>
</evidence>
<dbReference type="InterPro" id="IPR036097">
    <property type="entry name" value="HisK_dim/P_sf"/>
</dbReference>
<organism evidence="15 16">
    <name type="scientific">Nocardioides ginsengisoli</name>
    <dbReference type="NCBI Taxonomy" id="363868"/>
    <lineage>
        <taxon>Bacteria</taxon>
        <taxon>Bacillati</taxon>
        <taxon>Actinomycetota</taxon>
        <taxon>Actinomycetes</taxon>
        <taxon>Propionibacteriales</taxon>
        <taxon>Nocardioidaceae</taxon>
        <taxon>Nocardioides</taxon>
    </lineage>
</organism>
<dbReference type="Proteomes" id="UP001597229">
    <property type="component" value="Unassembled WGS sequence"/>
</dbReference>
<dbReference type="InterPro" id="IPR003661">
    <property type="entry name" value="HisK_dim/P_dom"/>
</dbReference>
<evidence type="ECO:0000256" key="10">
    <source>
        <dbReference type="ARBA" id="ARBA00023136"/>
    </source>
</evidence>
<evidence type="ECO:0000256" key="6">
    <source>
        <dbReference type="ARBA" id="ARBA00022692"/>
    </source>
</evidence>
<sequence>MSLRLRIVSLTLAAALAVPLLFAVPLTLLVERSAAQDLEQSAIAAARGVADYVSASGADGSEVKAYVARINDRKDETPVAVIAPDGTRYGADLPGAEASSPTGPPSDPDADGDRDGPFLRQSPVDVLDVAGGRLIRLQVRTAGGPTTVLAYASDADVRSTTAGRLWPLAVAALALVVLVGAAAELVSRRLVRDLDRTADLADTIAAGDSVTRVPETGPPEVRRVAHALNGLAGRIDELLAAERETVADLSHRLRTPLTALRLDVDSLPPGDRRAELEAHVDNLERTLTAVIHLARRVGREGPRAGCWPAPVVTASAEYWQPLIEDQGRPVEVTIDPGLPEVHCSAEDLRAAIDALIENAIAHTPDCTAVAIRAHLAAGDRPMVLIDVCDHGLGFHEDAVHRGRSDRGSTGLGLDIARRCARASGGELTVLREPLDPVSAPDDPAWTIVRLRLGLASARPAQRTHSRI</sequence>
<dbReference type="Gene3D" id="1.10.287.130">
    <property type="match status" value="1"/>
</dbReference>
<proteinExistence type="predicted"/>
<name>A0ABW3W685_9ACTN</name>
<keyword evidence="15" id="KW-0547">Nucleotide-binding</keyword>
<evidence type="ECO:0000313" key="16">
    <source>
        <dbReference type="Proteomes" id="UP001597229"/>
    </source>
</evidence>
<dbReference type="SUPFAM" id="SSF55874">
    <property type="entry name" value="ATPase domain of HSP90 chaperone/DNA topoisomerase II/histidine kinase"/>
    <property type="match status" value="1"/>
</dbReference>
<comment type="subcellular location">
    <subcellularLocation>
        <location evidence="2">Cell membrane</location>
    </subcellularLocation>
</comment>
<dbReference type="PANTHER" id="PTHR45436:SF8">
    <property type="entry name" value="HISTIDINE KINASE"/>
    <property type="match status" value="1"/>
</dbReference>
<dbReference type="RefSeq" id="WP_367918241.1">
    <property type="nucleotide sequence ID" value="NZ_BAABAC010000009.1"/>
</dbReference>
<dbReference type="SUPFAM" id="SSF47384">
    <property type="entry name" value="Homodimeric domain of signal transducing histidine kinase"/>
    <property type="match status" value="1"/>
</dbReference>
<accession>A0ABW3W685</accession>
<dbReference type="PROSITE" id="PS50109">
    <property type="entry name" value="HIS_KIN"/>
    <property type="match status" value="1"/>
</dbReference>
<evidence type="ECO:0000256" key="9">
    <source>
        <dbReference type="ARBA" id="ARBA00023012"/>
    </source>
</evidence>
<gene>
    <name evidence="15" type="ORF">ACFQ3F_23605</name>
</gene>
<dbReference type="Pfam" id="PF00672">
    <property type="entry name" value="HAMP"/>
    <property type="match status" value="1"/>
</dbReference>
<dbReference type="SMART" id="SM00387">
    <property type="entry name" value="HATPase_c"/>
    <property type="match status" value="1"/>
</dbReference>
<keyword evidence="9" id="KW-0902">Two-component regulatory system</keyword>
<dbReference type="InterPro" id="IPR003660">
    <property type="entry name" value="HAMP_dom"/>
</dbReference>
<evidence type="ECO:0000256" key="7">
    <source>
        <dbReference type="ARBA" id="ARBA00022777"/>
    </source>
</evidence>
<dbReference type="PRINTS" id="PR00344">
    <property type="entry name" value="BCTRLSENSOR"/>
</dbReference>
<comment type="caution">
    <text evidence="15">The sequence shown here is derived from an EMBL/GenBank/DDBJ whole genome shotgun (WGS) entry which is preliminary data.</text>
</comment>
<dbReference type="CDD" id="cd06225">
    <property type="entry name" value="HAMP"/>
    <property type="match status" value="1"/>
</dbReference>
<dbReference type="SMART" id="SM00304">
    <property type="entry name" value="HAMP"/>
    <property type="match status" value="1"/>
</dbReference>
<keyword evidence="15" id="KW-0067">ATP-binding</keyword>
<dbReference type="InterPro" id="IPR005467">
    <property type="entry name" value="His_kinase_dom"/>
</dbReference>